<evidence type="ECO:0000256" key="1">
    <source>
        <dbReference type="PROSITE-ProRule" id="PRU00175"/>
    </source>
</evidence>
<dbReference type="OrthoDB" id="8062037at2759"/>
<evidence type="ECO:0000256" key="3">
    <source>
        <dbReference type="SAM" id="MobiDB-lite"/>
    </source>
</evidence>
<comment type="caution">
    <text evidence="5">The sequence shown here is derived from an EMBL/GenBank/DDBJ whole genome shotgun (WGS) entry which is preliminary data.</text>
</comment>
<dbReference type="EMBL" id="JACAZI010000008">
    <property type="protein sequence ID" value="KAF7353829.1"/>
    <property type="molecule type" value="Genomic_DNA"/>
</dbReference>
<dbReference type="SUPFAM" id="SSF57850">
    <property type="entry name" value="RING/U-box"/>
    <property type="match status" value="1"/>
</dbReference>
<reference evidence="5" key="1">
    <citation type="submission" date="2020-05" db="EMBL/GenBank/DDBJ databases">
        <title>Mycena genomes resolve the evolution of fungal bioluminescence.</title>
        <authorList>
            <person name="Tsai I.J."/>
        </authorList>
    </citation>
    <scope>NUCLEOTIDE SEQUENCE</scope>
    <source>
        <strain evidence="5">CCC161011</strain>
    </source>
</reference>
<keyword evidence="1" id="KW-0863">Zinc-finger</keyword>
<organism evidence="5 6">
    <name type="scientific">Mycena venus</name>
    <dbReference type="NCBI Taxonomy" id="2733690"/>
    <lineage>
        <taxon>Eukaryota</taxon>
        <taxon>Fungi</taxon>
        <taxon>Dikarya</taxon>
        <taxon>Basidiomycota</taxon>
        <taxon>Agaricomycotina</taxon>
        <taxon>Agaricomycetes</taxon>
        <taxon>Agaricomycetidae</taxon>
        <taxon>Agaricales</taxon>
        <taxon>Marasmiineae</taxon>
        <taxon>Mycenaceae</taxon>
        <taxon>Mycena</taxon>
    </lineage>
</organism>
<dbReference type="AlphaFoldDB" id="A0A8H7CX62"/>
<sequence length="328" mass="37100">MNAQIRCDVCFEAYSLDMFRFLPTCGHGLCIVCSEKTLTKRNCVICRHPKGSQESVQIFLTFAEADSNRPVDKARVVVENLAKIGPDSMPLSVQKAGRKIRHVLRDIEPGDDIARELLDAAKNLDERIYPLFLEFDLANDKIASLTAQIEELRQRLKVAESREDEIKRLRRSLADANDKSNQAVALAKEVKAAVLKQQGENARLSRTVQRQLSELSSKEEDNEVLRAKLTRRDNRISLLEKKLKILSRKTRHLDPTPDVGAIDNDPDESLQIENSAEGIRVPRKSTDWLPVEPERPVGGVIREKHKDQDSKSESILSATRFETDPAWS</sequence>
<dbReference type="PROSITE" id="PS50089">
    <property type="entry name" value="ZF_RING_2"/>
    <property type="match status" value="1"/>
</dbReference>
<keyword evidence="1" id="KW-0479">Metal-binding</keyword>
<name>A0A8H7CX62_9AGAR</name>
<dbReference type="Gene3D" id="3.30.40.10">
    <property type="entry name" value="Zinc/RING finger domain, C3HC4 (zinc finger)"/>
    <property type="match status" value="1"/>
</dbReference>
<proteinExistence type="predicted"/>
<evidence type="ECO:0000259" key="4">
    <source>
        <dbReference type="PROSITE" id="PS50089"/>
    </source>
</evidence>
<feature type="region of interest" description="Disordered" evidence="3">
    <location>
        <begin position="273"/>
        <end position="328"/>
    </location>
</feature>
<protein>
    <submittedName>
        <fullName evidence="5">Proteophosphoglycan ppg4</fullName>
    </submittedName>
</protein>
<accession>A0A8H7CX62</accession>
<feature type="coiled-coil region" evidence="2">
    <location>
        <begin position="135"/>
        <end position="228"/>
    </location>
</feature>
<evidence type="ECO:0000256" key="2">
    <source>
        <dbReference type="SAM" id="Coils"/>
    </source>
</evidence>
<gene>
    <name evidence="5" type="ORF">MVEN_01068500</name>
</gene>
<evidence type="ECO:0000313" key="6">
    <source>
        <dbReference type="Proteomes" id="UP000620124"/>
    </source>
</evidence>
<evidence type="ECO:0000313" key="5">
    <source>
        <dbReference type="EMBL" id="KAF7353829.1"/>
    </source>
</evidence>
<feature type="domain" description="RING-type" evidence="4">
    <location>
        <begin position="7"/>
        <end position="47"/>
    </location>
</feature>
<dbReference type="GO" id="GO:0008270">
    <property type="term" value="F:zinc ion binding"/>
    <property type="evidence" value="ECO:0007669"/>
    <property type="project" value="UniProtKB-KW"/>
</dbReference>
<feature type="compositionally biased region" description="Basic and acidic residues" evidence="3">
    <location>
        <begin position="301"/>
        <end position="312"/>
    </location>
</feature>
<dbReference type="Proteomes" id="UP000620124">
    <property type="component" value="Unassembled WGS sequence"/>
</dbReference>
<dbReference type="InterPro" id="IPR013083">
    <property type="entry name" value="Znf_RING/FYVE/PHD"/>
</dbReference>
<dbReference type="InterPro" id="IPR001841">
    <property type="entry name" value="Znf_RING"/>
</dbReference>
<keyword evidence="2" id="KW-0175">Coiled coil</keyword>
<keyword evidence="1" id="KW-0862">Zinc</keyword>
<keyword evidence="6" id="KW-1185">Reference proteome</keyword>